<dbReference type="SUPFAM" id="SSF53474">
    <property type="entry name" value="alpha/beta-Hydrolases"/>
    <property type="match status" value="1"/>
</dbReference>
<dbReference type="Pfam" id="PF00561">
    <property type="entry name" value="Abhydrolase_1"/>
    <property type="match status" value="1"/>
</dbReference>
<dbReference type="PANTHER" id="PTHR43248">
    <property type="entry name" value="2-SUCCINYL-6-HYDROXY-2,4-CYCLOHEXADIENE-1-CARBOXYLATE SYNTHASE"/>
    <property type="match status" value="1"/>
</dbReference>
<evidence type="ECO:0000313" key="8">
    <source>
        <dbReference type="EMBL" id="NYE75076.1"/>
    </source>
</evidence>
<keyword evidence="3" id="KW-0378">Hydrolase</keyword>
<gene>
    <name evidence="8" type="ORF">BKA15_006405</name>
</gene>
<feature type="chain" id="PRO_5030767088" evidence="5">
    <location>
        <begin position="31"/>
        <end position="513"/>
    </location>
</feature>
<evidence type="ECO:0000256" key="3">
    <source>
        <dbReference type="ARBA" id="ARBA00022801"/>
    </source>
</evidence>
<keyword evidence="9" id="KW-1185">Reference proteome</keyword>
<dbReference type="PANTHER" id="PTHR43248:SF29">
    <property type="entry name" value="TRIPEPTIDYL AMINOPEPTIDASE"/>
    <property type="match status" value="1"/>
</dbReference>
<feature type="domain" description="Peptidase S33 tripeptidyl aminopeptidase-like C-terminal" evidence="7">
    <location>
        <begin position="414"/>
        <end position="513"/>
    </location>
</feature>
<dbReference type="InterPro" id="IPR013595">
    <property type="entry name" value="Pept_S33_TAP-like_C"/>
</dbReference>
<feature type="domain" description="AB hydrolase-1" evidence="6">
    <location>
        <begin position="95"/>
        <end position="285"/>
    </location>
</feature>
<name>A0A7Y9LGD9_9ACTN</name>
<evidence type="ECO:0000256" key="5">
    <source>
        <dbReference type="SAM" id="SignalP"/>
    </source>
</evidence>
<dbReference type="Proteomes" id="UP000569914">
    <property type="component" value="Unassembled WGS sequence"/>
</dbReference>
<dbReference type="EMBL" id="JACCBU010000001">
    <property type="protein sequence ID" value="NYE75076.1"/>
    <property type="molecule type" value="Genomic_DNA"/>
</dbReference>
<feature type="signal peptide" evidence="5">
    <location>
        <begin position="1"/>
        <end position="30"/>
    </location>
</feature>
<feature type="region of interest" description="Disordered" evidence="4">
    <location>
        <begin position="352"/>
        <end position="371"/>
    </location>
</feature>
<evidence type="ECO:0000259" key="6">
    <source>
        <dbReference type="Pfam" id="PF00561"/>
    </source>
</evidence>
<sequence>MERGRRARRWLALIVAAGLAGSLLSTPAGADDGAGSGSVGAVTWGACPADVAEKAPQLECAEIPVPLDYDEPHGTTIKITVSRQASSDPAKRRGILLLNPGGPGGAGLSQPADLVNLGAPASVLDSYDLIGMDPRGVGHSSPVSCGFTADQDYRGNIPPFAADAAAVERQAEAARKIADQCAEHDQDGRLRHLTTANTARDLDRIRVALGEQKLNFFGLSYGSALGAAYASLFPETTDRLIIDSNVGDTHLGYEGMRQFGLGAEQTFPAFAKFAAARHDAYGLGRTPAAVRRNYLELAERLDREPVDGVDGALARFLVFVGLYSEKGFAPTAQLLQALGDSDAAAVRRRLAERPPVGPAQPSTPAEKKTDALSPYDNTWSAFLAVTCNDSDWPEDVATYQREVAKDRARFPLYGAAGSNINPCAFWHHEPSEPPVAINDNGPANVLVVQNRRDPATPYLGGLKIRQAFGDRARLVSVDGVGHGVYLYDDDPCAMNVATQYLVDGTWPRRDVTC</sequence>
<organism evidence="8 9">
    <name type="scientific">Microlunatus parietis</name>
    <dbReference type="NCBI Taxonomy" id="682979"/>
    <lineage>
        <taxon>Bacteria</taxon>
        <taxon>Bacillati</taxon>
        <taxon>Actinomycetota</taxon>
        <taxon>Actinomycetes</taxon>
        <taxon>Propionibacteriales</taxon>
        <taxon>Propionibacteriaceae</taxon>
        <taxon>Microlunatus</taxon>
    </lineage>
</organism>
<dbReference type="Pfam" id="PF08386">
    <property type="entry name" value="Abhydrolase_4"/>
    <property type="match status" value="1"/>
</dbReference>
<evidence type="ECO:0000256" key="1">
    <source>
        <dbReference type="ARBA" id="ARBA00010088"/>
    </source>
</evidence>
<dbReference type="AlphaFoldDB" id="A0A7Y9LGD9"/>
<evidence type="ECO:0000256" key="2">
    <source>
        <dbReference type="ARBA" id="ARBA00022729"/>
    </source>
</evidence>
<comment type="similarity">
    <text evidence="1">Belongs to the peptidase S33 family.</text>
</comment>
<keyword evidence="2 5" id="KW-0732">Signal</keyword>
<dbReference type="InterPro" id="IPR000073">
    <property type="entry name" value="AB_hydrolase_1"/>
</dbReference>
<evidence type="ECO:0000313" key="9">
    <source>
        <dbReference type="Proteomes" id="UP000569914"/>
    </source>
</evidence>
<accession>A0A7Y9LGD9</accession>
<dbReference type="InterPro" id="IPR051601">
    <property type="entry name" value="Serine_prot/Carboxylest_S33"/>
</dbReference>
<dbReference type="GO" id="GO:0016787">
    <property type="term" value="F:hydrolase activity"/>
    <property type="evidence" value="ECO:0007669"/>
    <property type="project" value="UniProtKB-KW"/>
</dbReference>
<dbReference type="RefSeq" id="WP_179757646.1">
    <property type="nucleotide sequence ID" value="NZ_JACCBU010000001.1"/>
</dbReference>
<reference evidence="8 9" key="1">
    <citation type="submission" date="2020-07" db="EMBL/GenBank/DDBJ databases">
        <title>Sequencing the genomes of 1000 actinobacteria strains.</title>
        <authorList>
            <person name="Klenk H.-P."/>
        </authorList>
    </citation>
    <scope>NUCLEOTIDE SEQUENCE [LARGE SCALE GENOMIC DNA]</scope>
    <source>
        <strain evidence="8 9">DSM 22083</strain>
    </source>
</reference>
<dbReference type="InterPro" id="IPR029058">
    <property type="entry name" value="AB_hydrolase_fold"/>
</dbReference>
<evidence type="ECO:0000256" key="4">
    <source>
        <dbReference type="SAM" id="MobiDB-lite"/>
    </source>
</evidence>
<evidence type="ECO:0000259" key="7">
    <source>
        <dbReference type="Pfam" id="PF08386"/>
    </source>
</evidence>
<protein>
    <submittedName>
        <fullName evidence="8">Pimeloyl-ACP methyl ester carboxylesterase</fullName>
    </submittedName>
</protein>
<proteinExistence type="inferred from homology"/>
<comment type="caution">
    <text evidence="8">The sequence shown here is derived from an EMBL/GenBank/DDBJ whole genome shotgun (WGS) entry which is preliminary data.</text>
</comment>
<dbReference type="Gene3D" id="3.40.50.1820">
    <property type="entry name" value="alpha/beta hydrolase"/>
    <property type="match status" value="1"/>
</dbReference>